<feature type="region of interest" description="Disordered" evidence="1">
    <location>
        <begin position="109"/>
        <end position="171"/>
    </location>
</feature>
<keyword evidence="2" id="KW-1133">Transmembrane helix</keyword>
<feature type="chain" id="PRO_5043889077" evidence="3">
    <location>
        <begin position="22"/>
        <end position="429"/>
    </location>
</feature>
<feature type="transmembrane region" description="Helical" evidence="2">
    <location>
        <begin position="266"/>
        <end position="290"/>
    </location>
</feature>
<comment type="caution">
    <text evidence="4">The sequence shown here is derived from an EMBL/GenBank/DDBJ whole genome shotgun (WGS) entry which is preliminary data.</text>
</comment>
<name>A0AAV9X9V1_9PEZI</name>
<dbReference type="Proteomes" id="UP001365542">
    <property type="component" value="Unassembled WGS sequence"/>
</dbReference>
<feature type="compositionally biased region" description="Low complexity" evidence="1">
    <location>
        <begin position="401"/>
        <end position="412"/>
    </location>
</feature>
<sequence length="429" mass="43536">MISLRLWLISLLLTLPLYTYSLNQQPNRPADDVFQKRDWEDAQADLAKRQVTDPNEAASISSVIQSVSNLIKSITENPDLFSASISEIEASISSVILSISSQIYDATTPQATPASTTTTPAPTTPGFSSSTTTSSPSTTPPVGSSTTSPPASTGTPGQVITDGTRTGTVGDDGTTRFCSASSYLCPASVNYGCCRDGYMCGLTACTPSAGVNPSSAGAGVVTFTPSGGSSATTEAAYSFNPTEKGGSVTTSSGSSSGGGGGLSGGAIGGIVGGVVGGVALIAAGVVWFCLSKGKSKPKDGADGTKPGPTEQYTGGPIPPQPQMAQYAQTPNPDPRYSSPPPQGEGYYQPYPQQQYPNQQGAQPPYGQNVSELGGAALPYGQKNVEQPQGISEAPANPATHQAPAPQENQPAAGYDGSKGPSGPVYELGS</sequence>
<evidence type="ECO:0000256" key="2">
    <source>
        <dbReference type="SAM" id="Phobius"/>
    </source>
</evidence>
<evidence type="ECO:0000256" key="3">
    <source>
        <dbReference type="SAM" id="SignalP"/>
    </source>
</evidence>
<feature type="compositionally biased region" description="Low complexity" evidence="1">
    <location>
        <begin position="245"/>
        <end position="254"/>
    </location>
</feature>
<dbReference type="AlphaFoldDB" id="A0AAV9X9V1"/>
<evidence type="ECO:0000256" key="1">
    <source>
        <dbReference type="SAM" id="MobiDB-lite"/>
    </source>
</evidence>
<proteinExistence type="predicted"/>
<evidence type="ECO:0000313" key="5">
    <source>
        <dbReference type="Proteomes" id="UP001365542"/>
    </source>
</evidence>
<feature type="region of interest" description="Disordered" evidence="1">
    <location>
        <begin position="295"/>
        <end position="429"/>
    </location>
</feature>
<feature type="compositionally biased region" description="Pro residues" evidence="1">
    <location>
        <begin position="331"/>
        <end position="342"/>
    </location>
</feature>
<keyword evidence="5" id="KW-1185">Reference proteome</keyword>
<protein>
    <submittedName>
        <fullName evidence="4">Uncharacterized protein</fullName>
    </submittedName>
</protein>
<feature type="signal peptide" evidence="3">
    <location>
        <begin position="1"/>
        <end position="21"/>
    </location>
</feature>
<accession>A0AAV9X9V1</accession>
<gene>
    <name evidence="4" type="ORF">TWF694_010734</name>
</gene>
<keyword evidence="2" id="KW-0472">Membrane</keyword>
<dbReference type="EMBL" id="JAVHJO010000008">
    <property type="protein sequence ID" value="KAK6537832.1"/>
    <property type="molecule type" value="Genomic_DNA"/>
</dbReference>
<keyword evidence="2" id="KW-0812">Transmembrane</keyword>
<reference evidence="4 5" key="1">
    <citation type="submission" date="2019-10" db="EMBL/GenBank/DDBJ databases">
        <authorList>
            <person name="Palmer J.M."/>
        </authorList>
    </citation>
    <scope>NUCLEOTIDE SEQUENCE [LARGE SCALE GENOMIC DNA]</scope>
    <source>
        <strain evidence="4 5">TWF694</strain>
    </source>
</reference>
<feature type="compositionally biased region" description="Low complexity" evidence="1">
    <location>
        <begin position="343"/>
        <end position="367"/>
    </location>
</feature>
<organism evidence="4 5">
    <name type="scientific">Orbilia ellipsospora</name>
    <dbReference type="NCBI Taxonomy" id="2528407"/>
    <lineage>
        <taxon>Eukaryota</taxon>
        <taxon>Fungi</taxon>
        <taxon>Dikarya</taxon>
        <taxon>Ascomycota</taxon>
        <taxon>Pezizomycotina</taxon>
        <taxon>Orbiliomycetes</taxon>
        <taxon>Orbiliales</taxon>
        <taxon>Orbiliaceae</taxon>
        <taxon>Orbilia</taxon>
    </lineage>
</organism>
<evidence type="ECO:0000313" key="4">
    <source>
        <dbReference type="EMBL" id="KAK6537832.1"/>
    </source>
</evidence>
<feature type="region of interest" description="Disordered" evidence="1">
    <location>
        <begin position="239"/>
        <end position="260"/>
    </location>
</feature>
<keyword evidence="3" id="KW-0732">Signal</keyword>